<dbReference type="OrthoDB" id="9772456at2"/>
<evidence type="ECO:0000256" key="4">
    <source>
        <dbReference type="PIRSR" id="PIRSR600760-2"/>
    </source>
</evidence>
<dbReference type="PROSITE" id="PS00629">
    <property type="entry name" value="IMP_1"/>
    <property type="match status" value="1"/>
</dbReference>
<dbReference type="InterPro" id="IPR000760">
    <property type="entry name" value="Inositol_monophosphatase-like"/>
</dbReference>
<dbReference type="GO" id="GO:0046872">
    <property type="term" value="F:metal ion binding"/>
    <property type="evidence" value="ECO:0007669"/>
    <property type="project" value="UniProtKB-KW"/>
</dbReference>
<dbReference type="SUPFAM" id="SSF56655">
    <property type="entry name" value="Carbohydrate phosphatase"/>
    <property type="match status" value="1"/>
</dbReference>
<dbReference type="eggNOG" id="COG0483">
    <property type="taxonomic scope" value="Bacteria"/>
</dbReference>
<dbReference type="EMBL" id="AZDZ01000003">
    <property type="protein sequence ID" value="KRK80675.1"/>
    <property type="molecule type" value="Genomic_DNA"/>
</dbReference>
<dbReference type="AlphaFoldDB" id="A0A0R1KGL3"/>
<gene>
    <name evidence="5" type="ORF">FD03_GL002103</name>
</gene>
<keyword evidence="1 4" id="KW-0479">Metal-binding</keyword>
<evidence type="ECO:0000313" key="5">
    <source>
        <dbReference type="EMBL" id="KRK80675.1"/>
    </source>
</evidence>
<dbReference type="Pfam" id="PF00459">
    <property type="entry name" value="Inositol_P"/>
    <property type="match status" value="1"/>
</dbReference>
<dbReference type="PATRIC" id="fig|1423775.4.peg.2139"/>
<feature type="binding site" evidence="4">
    <location>
        <position position="90"/>
    </location>
    <ligand>
        <name>Mg(2+)</name>
        <dbReference type="ChEBI" id="CHEBI:18420"/>
        <label>2</label>
    </ligand>
</feature>
<feature type="binding site" evidence="4">
    <location>
        <position position="91"/>
    </location>
    <ligand>
        <name>Mg(2+)</name>
        <dbReference type="ChEBI" id="CHEBI:18420"/>
        <label>1</label>
        <note>catalytic</note>
    </ligand>
</feature>
<accession>A0A0R1KGL3</accession>
<dbReference type="GO" id="GO:0008934">
    <property type="term" value="F:inositol monophosphate 1-phosphatase activity"/>
    <property type="evidence" value="ECO:0007669"/>
    <property type="project" value="TreeGrafter"/>
</dbReference>
<proteinExistence type="predicted"/>
<dbReference type="PANTHER" id="PTHR20854">
    <property type="entry name" value="INOSITOL MONOPHOSPHATASE"/>
    <property type="match status" value="1"/>
</dbReference>
<dbReference type="GO" id="GO:0006020">
    <property type="term" value="P:inositol metabolic process"/>
    <property type="evidence" value="ECO:0007669"/>
    <property type="project" value="TreeGrafter"/>
</dbReference>
<keyword evidence="3 4" id="KW-0460">Magnesium</keyword>
<feature type="binding site" evidence="4">
    <location>
        <position position="70"/>
    </location>
    <ligand>
        <name>Mg(2+)</name>
        <dbReference type="ChEBI" id="CHEBI:18420"/>
        <label>1</label>
        <note>catalytic</note>
    </ligand>
</feature>
<keyword evidence="2" id="KW-0378">Hydrolase</keyword>
<dbReference type="STRING" id="1423775.FD03_GL002103"/>
<dbReference type="InterPro" id="IPR020583">
    <property type="entry name" value="Inositol_monoP_metal-BS"/>
</dbReference>
<dbReference type="GO" id="GO:0007165">
    <property type="term" value="P:signal transduction"/>
    <property type="evidence" value="ECO:0007669"/>
    <property type="project" value="TreeGrafter"/>
</dbReference>
<reference evidence="5 6" key="1">
    <citation type="journal article" date="2015" name="Genome Announc.">
        <title>Expanding the biotechnology potential of lactobacilli through comparative genomics of 213 strains and associated genera.</title>
        <authorList>
            <person name="Sun Z."/>
            <person name="Harris H.M."/>
            <person name="McCann A."/>
            <person name="Guo C."/>
            <person name="Argimon S."/>
            <person name="Zhang W."/>
            <person name="Yang X."/>
            <person name="Jeffery I.B."/>
            <person name="Cooney J.C."/>
            <person name="Kagawa T.F."/>
            <person name="Liu W."/>
            <person name="Song Y."/>
            <person name="Salvetti E."/>
            <person name="Wrobel A."/>
            <person name="Rasinkangas P."/>
            <person name="Parkhill J."/>
            <person name="Rea M.C."/>
            <person name="O'Sullivan O."/>
            <person name="Ritari J."/>
            <person name="Douillard F.P."/>
            <person name="Paul Ross R."/>
            <person name="Yang R."/>
            <person name="Briner A.E."/>
            <person name="Felis G.E."/>
            <person name="de Vos W.M."/>
            <person name="Barrangou R."/>
            <person name="Klaenhammer T.R."/>
            <person name="Caufield P.W."/>
            <person name="Cui Y."/>
            <person name="Zhang H."/>
            <person name="O'Toole P.W."/>
        </authorList>
    </citation>
    <scope>NUCLEOTIDE SEQUENCE [LARGE SCALE GENOMIC DNA]</scope>
    <source>
        <strain evidence="5 6">DSM 19682</strain>
    </source>
</reference>
<protein>
    <submittedName>
        <fullName evidence="5">Fructose-1 6-bisphosphatase</fullName>
    </submittedName>
</protein>
<name>A0A0R1KGL3_9LACO</name>
<sequence length="260" mass="28439">MEITTKGIDEFVVKVLSEVGRSLVIDTTKNKLVDTKKDRNDLVTNFDKSTEQFVVSMIKEAYPEATIVSEEGFGDDVQSMDGLVFFVDPIDGTMNFVKRGDDFASMIGVYLDGKPFIGGIIDVMRNKIFHGGPNYGIFCDNEKINLPENKALIDGLIDISAPMALNNYLNTQEVVKNSSGLRVYGSAGIIFEHLLLGKEVMYMSYLAPWDLAAGRVLCEGAGLSVTSVDDTPVNMLKSQVVIAGTQNVVSEVLKTVKNCD</sequence>
<feature type="binding site" evidence="4">
    <location>
        <position position="88"/>
    </location>
    <ligand>
        <name>Mg(2+)</name>
        <dbReference type="ChEBI" id="CHEBI:18420"/>
        <label>1</label>
        <note>catalytic</note>
    </ligand>
</feature>
<evidence type="ECO:0000313" key="6">
    <source>
        <dbReference type="Proteomes" id="UP000051248"/>
    </source>
</evidence>
<dbReference type="Gene3D" id="3.40.190.80">
    <property type="match status" value="1"/>
</dbReference>
<dbReference type="CDD" id="cd01637">
    <property type="entry name" value="IMPase_like"/>
    <property type="match status" value="1"/>
</dbReference>
<evidence type="ECO:0000256" key="1">
    <source>
        <dbReference type="ARBA" id="ARBA00022723"/>
    </source>
</evidence>
<comment type="caution">
    <text evidence="5">The sequence shown here is derived from an EMBL/GenBank/DDBJ whole genome shotgun (WGS) entry which is preliminary data.</text>
</comment>
<keyword evidence="6" id="KW-1185">Reference proteome</keyword>
<dbReference type="PANTHER" id="PTHR20854:SF4">
    <property type="entry name" value="INOSITOL-1-MONOPHOSPHATASE-RELATED"/>
    <property type="match status" value="1"/>
</dbReference>
<evidence type="ECO:0000256" key="3">
    <source>
        <dbReference type="ARBA" id="ARBA00022842"/>
    </source>
</evidence>
<dbReference type="PRINTS" id="PR00377">
    <property type="entry name" value="IMPHPHTASES"/>
</dbReference>
<comment type="cofactor">
    <cofactor evidence="4">
        <name>Mg(2+)</name>
        <dbReference type="ChEBI" id="CHEBI:18420"/>
    </cofactor>
</comment>
<evidence type="ECO:0000256" key="2">
    <source>
        <dbReference type="ARBA" id="ARBA00022801"/>
    </source>
</evidence>
<dbReference type="Proteomes" id="UP000051248">
    <property type="component" value="Unassembled WGS sequence"/>
</dbReference>
<dbReference type="Gene3D" id="3.30.540.10">
    <property type="entry name" value="Fructose-1,6-Bisphosphatase, subunit A, domain 1"/>
    <property type="match status" value="1"/>
</dbReference>
<organism evidence="5 6">
    <name type="scientific">Companilactobacillus nodensis DSM 19682 = JCM 14932 = NBRC 107160</name>
    <dbReference type="NCBI Taxonomy" id="1423775"/>
    <lineage>
        <taxon>Bacteria</taxon>
        <taxon>Bacillati</taxon>
        <taxon>Bacillota</taxon>
        <taxon>Bacilli</taxon>
        <taxon>Lactobacillales</taxon>
        <taxon>Lactobacillaceae</taxon>
        <taxon>Companilactobacillus</taxon>
    </lineage>
</organism>
<feature type="binding site" evidence="4">
    <location>
        <position position="210"/>
    </location>
    <ligand>
        <name>Mg(2+)</name>
        <dbReference type="ChEBI" id="CHEBI:18420"/>
        <label>1</label>
        <note>catalytic</note>
    </ligand>
</feature>